<evidence type="ECO:0000256" key="2">
    <source>
        <dbReference type="ARBA" id="ARBA00013263"/>
    </source>
</evidence>
<gene>
    <name evidence="10" type="ORF">ENS41_05455</name>
</gene>
<evidence type="ECO:0000256" key="6">
    <source>
        <dbReference type="ARBA" id="ARBA00048600"/>
    </source>
</evidence>
<keyword evidence="4 7" id="KW-0547">Nucleotide-binding</keyword>
<dbReference type="InterPro" id="IPR011761">
    <property type="entry name" value="ATP-grasp"/>
</dbReference>
<evidence type="ECO:0000259" key="8">
    <source>
        <dbReference type="PROSITE" id="PS50975"/>
    </source>
</evidence>
<protein>
    <recommendedName>
        <fullName evidence="2">biotin carboxylase</fullName>
        <ecNumber evidence="2">6.3.4.14</ecNumber>
    </recommendedName>
</protein>
<dbReference type="Pfam" id="PF00289">
    <property type="entry name" value="Biotin_carb_N"/>
    <property type="match status" value="1"/>
</dbReference>
<dbReference type="InterPro" id="IPR011764">
    <property type="entry name" value="Biotin_carboxylation_dom"/>
</dbReference>
<dbReference type="InterPro" id="IPR016185">
    <property type="entry name" value="PreATP-grasp_dom_sf"/>
</dbReference>
<dbReference type="PANTHER" id="PTHR48095:SF2">
    <property type="entry name" value="BIOTIN CARBOXYLASE, CHLOROPLASTIC"/>
    <property type="match status" value="1"/>
</dbReference>
<dbReference type="PANTHER" id="PTHR48095">
    <property type="entry name" value="PYRUVATE CARBOXYLASE SUBUNIT A"/>
    <property type="match status" value="1"/>
</dbReference>
<dbReference type="Pfam" id="PF02786">
    <property type="entry name" value="CPSase_L_D2"/>
    <property type="match status" value="1"/>
</dbReference>
<dbReference type="GO" id="GO:0005524">
    <property type="term" value="F:ATP binding"/>
    <property type="evidence" value="ECO:0007669"/>
    <property type="project" value="UniProtKB-UniRule"/>
</dbReference>
<keyword evidence="3" id="KW-0436">Ligase</keyword>
<dbReference type="InterPro" id="IPR005482">
    <property type="entry name" value="Biotin_COase_C"/>
</dbReference>
<keyword evidence="5 7" id="KW-0067">ATP-binding</keyword>
<dbReference type="InterPro" id="IPR051602">
    <property type="entry name" value="ACC_Biotin_Carboxylase"/>
</dbReference>
<sequence length="455" mass="48990">MFKKVLVADRGDAALRVIRSCRELGIPTVAAHSEPDRDSLPVLLADESVCIGPAPAEDSYLNVSRLLSAAEITRCDALHPGTSRLADDPEFADATTAVGLKFIGPPAETLRLSADRIALRRLMQQHGIPVIPASAAAVTSPAEATQACVALGLPVVFKPVSSAARALRIVRDEKDIEAGFRLCQAEARAAPGEGLVYVEKFVANARHIEVTVLCDQDGEHLALPERDCSVQYRTRKLFDESPSPGLSPARRRRVAEMALKAAAAVGVPGILNVEFLADERGDCRFLKLNSRLPTGHAVTELLVGMDICREQIRLAADEGLPDSLRSAKRLQPSASDSDTPFGHAVGCRIYAENPDADFEVSTGLVTDLHLPGGHDIRVDSVLVPGCRVLPLYDALVCRLTVRAADRSRALDRLDAALGEMVIAGVVTTVAFYRRLIQGSRLRAGRFYTGTLDEEE</sequence>
<dbReference type="GO" id="GO:0004075">
    <property type="term" value="F:biotin carboxylase activity"/>
    <property type="evidence" value="ECO:0007669"/>
    <property type="project" value="UniProtKB-EC"/>
</dbReference>
<comment type="caution">
    <text evidence="10">The sequence shown here is derived from an EMBL/GenBank/DDBJ whole genome shotgun (WGS) entry which is preliminary data.</text>
</comment>
<feature type="domain" description="Biotin carboxylation" evidence="9">
    <location>
        <begin position="1"/>
        <end position="455"/>
    </location>
</feature>
<proteinExistence type="predicted"/>
<dbReference type="GO" id="GO:0046872">
    <property type="term" value="F:metal ion binding"/>
    <property type="evidence" value="ECO:0007669"/>
    <property type="project" value="InterPro"/>
</dbReference>
<evidence type="ECO:0000313" key="10">
    <source>
        <dbReference type="EMBL" id="HGK28384.1"/>
    </source>
</evidence>
<dbReference type="SUPFAM" id="SSF51246">
    <property type="entry name" value="Rudiment single hybrid motif"/>
    <property type="match status" value="1"/>
</dbReference>
<dbReference type="EC" id="6.3.4.14" evidence="2"/>
<dbReference type="EMBL" id="DSUT01000112">
    <property type="protein sequence ID" value="HGK28384.1"/>
    <property type="molecule type" value="Genomic_DNA"/>
</dbReference>
<feature type="domain" description="ATP-grasp" evidence="8">
    <location>
        <begin position="120"/>
        <end position="316"/>
    </location>
</feature>
<evidence type="ECO:0000256" key="5">
    <source>
        <dbReference type="ARBA" id="ARBA00022840"/>
    </source>
</evidence>
<dbReference type="SUPFAM" id="SSF52440">
    <property type="entry name" value="PreATP-grasp domain"/>
    <property type="match status" value="1"/>
</dbReference>
<accession>A0A7C4CE47</accession>
<dbReference type="AlphaFoldDB" id="A0A7C4CE47"/>
<reference evidence="10" key="1">
    <citation type="journal article" date="2020" name="mSystems">
        <title>Genome- and Community-Level Interaction Insights into Carbon Utilization and Element Cycling Functions of Hydrothermarchaeota in Hydrothermal Sediment.</title>
        <authorList>
            <person name="Zhou Z."/>
            <person name="Liu Y."/>
            <person name="Xu W."/>
            <person name="Pan J."/>
            <person name="Luo Z.H."/>
            <person name="Li M."/>
        </authorList>
    </citation>
    <scope>NUCLEOTIDE SEQUENCE [LARGE SCALE GENOMIC DNA]</scope>
    <source>
        <strain evidence="10">SpSt-488</strain>
    </source>
</reference>
<dbReference type="SUPFAM" id="SSF56059">
    <property type="entry name" value="Glutathione synthetase ATP-binding domain-like"/>
    <property type="match status" value="1"/>
</dbReference>
<evidence type="ECO:0000256" key="1">
    <source>
        <dbReference type="ARBA" id="ARBA00003761"/>
    </source>
</evidence>
<comment type="catalytic activity">
    <reaction evidence="6">
        <text>N(6)-biotinyl-L-lysyl-[protein] + hydrogencarbonate + ATP = N(6)-carboxybiotinyl-L-lysyl-[protein] + ADP + phosphate + H(+)</text>
        <dbReference type="Rhea" id="RHEA:13501"/>
        <dbReference type="Rhea" id="RHEA-COMP:10505"/>
        <dbReference type="Rhea" id="RHEA-COMP:10506"/>
        <dbReference type="ChEBI" id="CHEBI:15378"/>
        <dbReference type="ChEBI" id="CHEBI:17544"/>
        <dbReference type="ChEBI" id="CHEBI:30616"/>
        <dbReference type="ChEBI" id="CHEBI:43474"/>
        <dbReference type="ChEBI" id="CHEBI:83144"/>
        <dbReference type="ChEBI" id="CHEBI:83145"/>
        <dbReference type="ChEBI" id="CHEBI:456216"/>
        <dbReference type="EC" id="6.3.4.14"/>
    </reaction>
</comment>
<dbReference type="InterPro" id="IPR005479">
    <property type="entry name" value="CPAse_ATP-bd"/>
</dbReference>
<name>A0A7C4CE47_UNCW3</name>
<dbReference type="PROSITE" id="PS50975">
    <property type="entry name" value="ATP_GRASP"/>
    <property type="match status" value="1"/>
</dbReference>
<dbReference type="Gene3D" id="3.30.470.20">
    <property type="entry name" value="ATP-grasp fold, B domain"/>
    <property type="match status" value="1"/>
</dbReference>
<evidence type="ECO:0000256" key="3">
    <source>
        <dbReference type="ARBA" id="ARBA00022598"/>
    </source>
</evidence>
<organism evidence="10">
    <name type="scientific">candidate division WOR-3 bacterium</name>
    <dbReference type="NCBI Taxonomy" id="2052148"/>
    <lineage>
        <taxon>Bacteria</taxon>
        <taxon>Bacteria division WOR-3</taxon>
    </lineage>
</organism>
<dbReference type="PROSITE" id="PS50979">
    <property type="entry name" value="BC"/>
    <property type="match status" value="1"/>
</dbReference>
<dbReference type="InterPro" id="IPR005481">
    <property type="entry name" value="BC-like_N"/>
</dbReference>
<comment type="function">
    <text evidence="1">This protein is a component of the acetyl coenzyme A carboxylase complex; first, biotin carboxylase catalyzes the carboxylation of the carrier protein and then the transcarboxylase transfers the carboxyl group to form malonyl-CoA.</text>
</comment>
<dbReference type="InterPro" id="IPR011054">
    <property type="entry name" value="Rudment_hybrid_motif"/>
</dbReference>
<dbReference type="Pfam" id="PF02785">
    <property type="entry name" value="Biotin_carb_C"/>
    <property type="match status" value="1"/>
</dbReference>
<evidence type="ECO:0000259" key="9">
    <source>
        <dbReference type="PROSITE" id="PS50979"/>
    </source>
</evidence>
<evidence type="ECO:0000256" key="4">
    <source>
        <dbReference type="ARBA" id="ARBA00022741"/>
    </source>
</evidence>
<dbReference type="SMART" id="SM00878">
    <property type="entry name" value="Biotin_carb_C"/>
    <property type="match status" value="1"/>
</dbReference>
<evidence type="ECO:0000256" key="7">
    <source>
        <dbReference type="PROSITE-ProRule" id="PRU00409"/>
    </source>
</evidence>